<protein>
    <submittedName>
        <fullName evidence="1">Uncharacterized protein</fullName>
    </submittedName>
</protein>
<evidence type="ECO:0000313" key="1">
    <source>
        <dbReference type="EMBL" id="OWK34289.1"/>
    </source>
</evidence>
<accession>A0A225DAX7</accession>
<comment type="caution">
    <text evidence="1">The sequence shown here is derived from an EMBL/GenBank/DDBJ whole genome shotgun (WGS) entry which is preliminary data.</text>
</comment>
<sequence length="133" mass="14354">MLLLGAAAAMVLVCGAGMLLFVIGLGGAARQVAVEQKVQEDNATAAAKQAKLDADKDKGTAPATMTREEFMRVIDRKTEKEIIALLGRPESTDLHSDGSTWRYMHRTVDSISGKTDYSVHIRFVDGVVNSVTF</sequence>
<evidence type="ECO:0000313" key="2">
    <source>
        <dbReference type="Proteomes" id="UP000214646"/>
    </source>
</evidence>
<dbReference type="EMBL" id="NIDE01000020">
    <property type="protein sequence ID" value="OWK34289.1"/>
    <property type="molecule type" value="Genomic_DNA"/>
</dbReference>
<keyword evidence="2" id="KW-1185">Reference proteome</keyword>
<organism evidence="1 2">
    <name type="scientific">Fimbriiglobus ruber</name>
    <dbReference type="NCBI Taxonomy" id="1908690"/>
    <lineage>
        <taxon>Bacteria</taxon>
        <taxon>Pseudomonadati</taxon>
        <taxon>Planctomycetota</taxon>
        <taxon>Planctomycetia</taxon>
        <taxon>Gemmatales</taxon>
        <taxon>Gemmataceae</taxon>
        <taxon>Fimbriiglobus</taxon>
    </lineage>
</organism>
<gene>
    <name evidence="1" type="ORF">FRUB_10260</name>
</gene>
<dbReference type="AlphaFoldDB" id="A0A225DAX7"/>
<name>A0A225DAX7_9BACT</name>
<dbReference type="Proteomes" id="UP000214646">
    <property type="component" value="Unassembled WGS sequence"/>
</dbReference>
<proteinExistence type="predicted"/>
<reference evidence="2" key="1">
    <citation type="submission" date="2017-06" db="EMBL/GenBank/DDBJ databases">
        <title>Genome analysis of Fimbriiglobus ruber SP5, the first member of the order Planctomycetales with confirmed chitinolytic capability.</title>
        <authorList>
            <person name="Ravin N.V."/>
            <person name="Rakitin A.L."/>
            <person name="Ivanova A.A."/>
            <person name="Beletsky A.V."/>
            <person name="Kulichevskaya I.S."/>
            <person name="Mardanov A.V."/>
            <person name="Dedysh S.N."/>
        </authorList>
    </citation>
    <scope>NUCLEOTIDE SEQUENCE [LARGE SCALE GENOMIC DNA]</scope>
    <source>
        <strain evidence="2">SP5</strain>
    </source>
</reference>